<evidence type="ECO:0000313" key="2">
    <source>
        <dbReference type="Proteomes" id="UP000765509"/>
    </source>
</evidence>
<dbReference type="EMBL" id="AVOT02101782">
    <property type="protein sequence ID" value="MBW0577961.1"/>
    <property type="molecule type" value="Genomic_DNA"/>
</dbReference>
<reference evidence="1" key="1">
    <citation type="submission" date="2021-03" db="EMBL/GenBank/DDBJ databases">
        <title>Draft genome sequence of rust myrtle Austropuccinia psidii MF-1, a brazilian biotype.</title>
        <authorList>
            <person name="Quecine M.C."/>
            <person name="Pachon D.M.R."/>
            <person name="Bonatelli M.L."/>
            <person name="Correr F.H."/>
            <person name="Franceschini L.M."/>
            <person name="Leite T.F."/>
            <person name="Margarido G.R.A."/>
            <person name="Almeida C.A."/>
            <person name="Ferrarezi J.A."/>
            <person name="Labate C.A."/>
        </authorList>
    </citation>
    <scope>NUCLEOTIDE SEQUENCE</scope>
    <source>
        <strain evidence="1">MF-1</strain>
    </source>
</reference>
<comment type="caution">
    <text evidence="1">The sequence shown here is derived from an EMBL/GenBank/DDBJ whole genome shotgun (WGS) entry which is preliminary data.</text>
</comment>
<dbReference type="OrthoDB" id="413122at2759"/>
<keyword evidence="2" id="KW-1185">Reference proteome</keyword>
<protein>
    <submittedName>
        <fullName evidence="1">Uncharacterized protein</fullName>
    </submittedName>
</protein>
<dbReference type="Proteomes" id="UP000765509">
    <property type="component" value="Unassembled WGS sequence"/>
</dbReference>
<dbReference type="AlphaFoldDB" id="A0A9Q3KD52"/>
<sequence>MVRKRCAYGLELKDCNGFTHDWCRLLLALELGYKTSIHASTNQTSAILEKGWNPKLPHDSLRKDLVEIHPTASSLKVMIETAIEHELRCIEDSFAYAQNKWEKSHATADLETGDLVLVFTTKFNNIKGC</sequence>
<evidence type="ECO:0000313" key="1">
    <source>
        <dbReference type="EMBL" id="MBW0577961.1"/>
    </source>
</evidence>
<accession>A0A9Q3KD52</accession>
<gene>
    <name evidence="1" type="ORF">O181_117676</name>
</gene>
<name>A0A9Q3KD52_9BASI</name>
<organism evidence="1 2">
    <name type="scientific">Austropuccinia psidii MF-1</name>
    <dbReference type="NCBI Taxonomy" id="1389203"/>
    <lineage>
        <taxon>Eukaryota</taxon>
        <taxon>Fungi</taxon>
        <taxon>Dikarya</taxon>
        <taxon>Basidiomycota</taxon>
        <taxon>Pucciniomycotina</taxon>
        <taxon>Pucciniomycetes</taxon>
        <taxon>Pucciniales</taxon>
        <taxon>Sphaerophragmiaceae</taxon>
        <taxon>Austropuccinia</taxon>
    </lineage>
</organism>
<proteinExistence type="predicted"/>